<dbReference type="PROSITE" id="PS50292">
    <property type="entry name" value="PEROXIDASE_3"/>
    <property type="match status" value="1"/>
</dbReference>
<dbReference type="GO" id="GO:0020037">
    <property type="term" value="F:heme binding"/>
    <property type="evidence" value="ECO:0007669"/>
    <property type="project" value="InterPro"/>
</dbReference>
<dbReference type="GO" id="GO:0005615">
    <property type="term" value="C:extracellular space"/>
    <property type="evidence" value="ECO:0007669"/>
    <property type="project" value="TreeGrafter"/>
</dbReference>
<evidence type="ECO:0000313" key="2">
    <source>
        <dbReference type="Proteomes" id="UP000472260"/>
    </source>
</evidence>
<evidence type="ECO:0000313" key="1">
    <source>
        <dbReference type="Ensembl" id="ENSSANP00000027482.1"/>
    </source>
</evidence>
<reference evidence="1" key="1">
    <citation type="submission" date="2025-08" db="UniProtKB">
        <authorList>
            <consortium name="Ensembl"/>
        </authorList>
    </citation>
    <scope>IDENTIFICATION</scope>
</reference>
<keyword evidence="2" id="KW-1185">Reference proteome</keyword>
<protein>
    <submittedName>
        <fullName evidence="1">Thyroid peroxidase</fullName>
    </submittedName>
</protein>
<dbReference type="PRINTS" id="PR00457">
    <property type="entry name" value="ANPEROXIDASE"/>
</dbReference>
<reference evidence="1" key="2">
    <citation type="submission" date="2025-09" db="UniProtKB">
        <authorList>
            <consortium name="Ensembl"/>
        </authorList>
    </citation>
    <scope>IDENTIFICATION</scope>
</reference>
<dbReference type="Pfam" id="PF03098">
    <property type="entry name" value="An_peroxidase"/>
    <property type="match status" value="2"/>
</dbReference>
<accession>A0A671M3J0</accession>
<dbReference type="InterPro" id="IPR019791">
    <property type="entry name" value="Haem_peroxidase_animal"/>
</dbReference>
<dbReference type="PANTHER" id="PTHR11475">
    <property type="entry name" value="OXIDASE/PEROXIDASE"/>
    <property type="match status" value="1"/>
</dbReference>
<dbReference type="GO" id="GO:0006979">
    <property type="term" value="P:response to oxidative stress"/>
    <property type="evidence" value="ECO:0007669"/>
    <property type="project" value="InterPro"/>
</dbReference>
<dbReference type="SUPFAM" id="SSF48113">
    <property type="entry name" value="Heme-dependent peroxidases"/>
    <property type="match status" value="1"/>
</dbReference>
<name>A0A671M3J0_9TELE</name>
<dbReference type="InterPro" id="IPR010255">
    <property type="entry name" value="Haem_peroxidase_sf"/>
</dbReference>
<dbReference type="InterPro" id="IPR037120">
    <property type="entry name" value="Haem_peroxidase_sf_animal"/>
</dbReference>
<dbReference type="GO" id="GO:0004601">
    <property type="term" value="F:peroxidase activity"/>
    <property type="evidence" value="ECO:0007669"/>
    <property type="project" value="InterPro"/>
</dbReference>
<dbReference type="AlphaFoldDB" id="A0A671M3J0"/>
<sequence>GVEFSTGKNHSHFFFRKCKRLVVHAVFMRPNGIFVLHLKSPLWGAASTGLARWLPAEYEDGENQPKGWNTSQYSGFQLPLVKVSNKIMHSSSMAILEDSAYSQMLVDWGQYIDHDISYTPQISSQSTFSSGRDCLHTCSNAEPCFPIRVESFPRISSRDYSNCLPFFRSSPTCINIQTDVRPAGQRQQMNSVTSFIDVSTVYGPSADLEKTLRNLSSAEGLLAVNSEYSEDGQLYLPFVSVQPSACLQEPGTGRVLHGRVNEILPLSVLHTLRVREHNRLISLGGAIITTRDYIPKIMGREAFDEYLGPYAGYDDSVNPSVSNVFATTQRELPGTPLVLCSSGGLDPVLRGLLDRPAALQNQEHLMTEDLTQRLLVLNIPETLDLAALNLQRGRDHGLPGYNDWRAFCGFDRVDTRSDLIEVVGSGVLVEKIMDVYGHLDNINVCPLFACLIGKQMKTLREGDRCAAVTAETLLRYSHTVLHSSHSYTWETRFSFG</sequence>
<dbReference type="Proteomes" id="UP000472260">
    <property type="component" value="Unassembled WGS sequence"/>
</dbReference>
<proteinExistence type="predicted"/>
<dbReference type="Ensembl" id="ENSSANT00000029249.1">
    <property type="protein sequence ID" value="ENSSANP00000027482.1"/>
    <property type="gene ID" value="ENSSANG00000014075.1"/>
</dbReference>
<organism evidence="1 2">
    <name type="scientific">Sinocyclocheilus anshuiensis</name>
    <dbReference type="NCBI Taxonomy" id="1608454"/>
    <lineage>
        <taxon>Eukaryota</taxon>
        <taxon>Metazoa</taxon>
        <taxon>Chordata</taxon>
        <taxon>Craniata</taxon>
        <taxon>Vertebrata</taxon>
        <taxon>Euteleostomi</taxon>
        <taxon>Actinopterygii</taxon>
        <taxon>Neopterygii</taxon>
        <taxon>Teleostei</taxon>
        <taxon>Ostariophysi</taxon>
        <taxon>Cypriniformes</taxon>
        <taxon>Cyprinidae</taxon>
        <taxon>Cyprininae</taxon>
        <taxon>Sinocyclocheilus</taxon>
    </lineage>
</organism>
<dbReference type="PANTHER" id="PTHR11475:SF60">
    <property type="entry name" value="THYROID PEROXIDASE"/>
    <property type="match status" value="1"/>
</dbReference>
<dbReference type="Gene3D" id="1.10.640.10">
    <property type="entry name" value="Haem peroxidase domain superfamily, animal type"/>
    <property type="match status" value="3"/>
</dbReference>